<protein>
    <submittedName>
        <fullName evidence="2">Uncharacterized protein</fullName>
    </submittedName>
</protein>
<evidence type="ECO:0000256" key="1">
    <source>
        <dbReference type="SAM" id="MobiDB-lite"/>
    </source>
</evidence>
<feature type="compositionally biased region" description="Polar residues" evidence="1">
    <location>
        <begin position="336"/>
        <end position="350"/>
    </location>
</feature>
<name>A0A0C3K1Z1_PISTI</name>
<dbReference type="HOGENOM" id="CLU_729811_0_0_1"/>
<reference evidence="2 3" key="1">
    <citation type="submission" date="2014-04" db="EMBL/GenBank/DDBJ databases">
        <authorList>
            <consortium name="DOE Joint Genome Institute"/>
            <person name="Kuo A."/>
            <person name="Kohler A."/>
            <person name="Costa M.D."/>
            <person name="Nagy L.G."/>
            <person name="Floudas D."/>
            <person name="Copeland A."/>
            <person name="Barry K.W."/>
            <person name="Cichocki N."/>
            <person name="Veneault-Fourrey C."/>
            <person name="LaButti K."/>
            <person name="Lindquist E.A."/>
            <person name="Lipzen A."/>
            <person name="Lundell T."/>
            <person name="Morin E."/>
            <person name="Murat C."/>
            <person name="Sun H."/>
            <person name="Tunlid A."/>
            <person name="Henrissat B."/>
            <person name="Grigoriev I.V."/>
            <person name="Hibbett D.S."/>
            <person name="Martin F."/>
            <person name="Nordberg H.P."/>
            <person name="Cantor M.N."/>
            <person name="Hua S.X."/>
        </authorList>
    </citation>
    <scope>NUCLEOTIDE SEQUENCE [LARGE SCALE GENOMIC DNA]</scope>
    <source>
        <strain evidence="2 3">Marx 270</strain>
    </source>
</reference>
<dbReference type="EMBL" id="KN831975">
    <property type="protein sequence ID" value="KIO03572.1"/>
    <property type="molecule type" value="Genomic_DNA"/>
</dbReference>
<evidence type="ECO:0000313" key="2">
    <source>
        <dbReference type="EMBL" id="KIO03572.1"/>
    </source>
</evidence>
<evidence type="ECO:0000313" key="3">
    <source>
        <dbReference type="Proteomes" id="UP000054217"/>
    </source>
</evidence>
<dbReference type="AlphaFoldDB" id="A0A0C3K1Z1"/>
<dbReference type="OrthoDB" id="2681792at2759"/>
<dbReference type="Proteomes" id="UP000054217">
    <property type="component" value="Unassembled WGS sequence"/>
</dbReference>
<proteinExistence type="predicted"/>
<reference evidence="3" key="2">
    <citation type="submission" date="2015-01" db="EMBL/GenBank/DDBJ databases">
        <title>Evolutionary Origins and Diversification of the Mycorrhizal Mutualists.</title>
        <authorList>
            <consortium name="DOE Joint Genome Institute"/>
            <consortium name="Mycorrhizal Genomics Consortium"/>
            <person name="Kohler A."/>
            <person name="Kuo A."/>
            <person name="Nagy L.G."/>
            <person name="Floudas D."/>
            <person name="Copeland A."/>
            <person name="Barry K.W."/>
            <person name="Cichocki N."/>
            <person name="Veneault-Fourrey C."/>
            <person name="LaButti K."/>
            <person name="Lindquist E.A."/>
            <person name="Lipzen A."/>
            <person name="Lundell T."/>
            <person name="Morin E."/>
            <person name="Murat C."/>
            <person name="Riley R."/>
            <person name="Ohm R."/>
            <person name="Sun H."/>
            <person name="Tunlid A."/>
            <person name="Henrissat B."/>
            <person name="Grigoriev I.V."/>
            <person name="Hibbett D.S."/>
            <person name="Martin F."/>
        </authorList>
    </citation>
    <scope>NUCLEOTIDE SEQUENCE [LARGE SCALE GENOMIC DNA]</scope>
    <source>
        <strain evidence="3">Marx 270</strain>
    </source>
</reference>
<feature type="compositionally biased region" description="Low complexity" evidence="1">
    <location>
        <begin position="317"/>
        <end position="335"/>
    </location>
</feature>
<feature type="region of interest" description="Disordered" evidence="1">
    <location>
        <begin position="317"/>
        <end position="350"/>
    </location>
</feature>
<dbReference type="InParanoid" id="A0A0C3K1Z1"/>
<organism evidence="2 3">
    <name type="scientific">Pisolithus tinctorius Marx 270</name>
    <dbReference type="NCBI Taxonomy" id="870435"/>
    <lineage>
        <taxon>Eukaryota</taxon>
        <taxon>Fungi</taxon>
        <taxon>Dikarya</taxon>
        <taxon>Basidiomycota</taxon>
        <taxon>Agaricomycotina</taxon>
        <taxon>Agaricomycetes</taxon>
        <taxon>Agaricomycetidae</taxon>
        <taxon>Boletales</taxon>
        <taxon>Sclerodermatineae</taxon>
        <taxon>Pisolithaceae</taxon>
        <taxon>Pisolithus</taxon>
    </lineage>
</organism>
<sequence length="379" mass="40764">MLQVGRWLWTSWSPAEGCPSFAIIVATPATVVDPSLMAVSMEAAVEGATLLTIGSSPTETFSSTPHLFSMSSSFTLIPSASYTGPTTCSYARPLDQHYAQAYYEAHVKTFEVEQLLKQLVQVQADLQSIVTVVVWVGAQEAPRHIHVVNPTPGTFVPAAHKLITDLLTADKISVYCQDLWFEPLSAAPLVVPKADATVFLHDASLADSDILGLDTELTRVSTSSKHLPDTAMESTSPLKCMTMLSVLGTAEEIEKKFPLAFPNTDFVLSTFYKHRKPFLDASALGLLGPRVALGHTEGGKWAALKSDTERIMKEGSLNMGSSVNSSSIPSNPSFPEDSNQQDGHSLNTGSTFAPELLGVTGDIMDMSFNFTDFDLASVG</sequence>
<gene>
    <name evidence="2" type="ORF">M404DRAFT_9449</name>
</gene>
<keyword evidence="3" id="KW-1185">Reference proteome</keyword>
<accession>A0A0C3K1Z1</accession>